<name>A0AA95GDW6_9GAMM</name>
<protein>
    <submittedName>
        <fullName evidence="1">Uncharacterized protein</fullName>
    </submittedName>
</protein>
<reference evidence="1" key="1">
    <citation type="submission" date="2023-04" db="EMBL/GenBank/DDBJ databases">
        <title>Genome dynamics across the evolutionary transition to endosymbiosis.</title>
        <authorList>
            <person name="Siozios S."/>
            <person name="Nadal-Jimenez P."/>
            <person name="Azagi T."/>
            <person name="Sprong H."/>
            <person name="Frost C.L."/>
            <person name="Parratt S.R."/>
            <person name="Taylor G."/>
            <person name="Brettell L."/>
            <person name="Lew K.C."/>
            <person name="Croft L."/>
            <person name="King K.C."/>
            <person name="Brockhurst M.A."/>
            <person name="Hypsa V."/>
            <person name="Novakova E."/>
            <person name="Darby A.C."/>
            <person name="Hurst G.D.D."/>
        </authorList>
    </citation>
    <scope>NUCLEOTIDE SEQUENCE</scope>
    <source>
        <strain evidence="1">AIh</strain>
    </source>
</reference>
<dbReference type="EMBL" id="CP123498">
    <property type="protein sequence ID" value="WGL94420.1"/>
    <property type="molecule type" value="Genomic_DNA"/>
</dbReference>
<evidence type="ECO:0000313" key="1">
    <source>
        <dbReference type="EMBL" id="WGL94420.1"/>
    </source>
</evidence>
<organism evidence="1 2">
    <name type="scientific">Arsenophonus nasoniae</name>
    <name type="common">son-killer infecting Nasonia vitripennis</name>
    <dbReference type="NCBI Taxonomy" id="638"/>
    <lineage>
        <taxon>Bacteria</taxon>
        <taxon>Pseudomonadati</taxon>
        <taxon>Pseudomonadota</taxon>
        <taxon>Gammaproteobacteria</taxon>
        <taxon>Enterobacterales</taxon>
        <taxon>Morganellaceae</taxon>
        <taxon>Arsenophonus</taxon>
    </lineage>
</organism>
<evidence type="ECO:0000313" key="2">
    <source>
        <dbReference type="Proteomes" id="UP001177597"/>
    </source>
</evidence>
<dbReference type="RefSeq" id="WP_280628721.1">
    <property type="nucleotide sequence ID" value="NZ_CP123498.1"/>
</dbReference>
<dbReference type="AlphaFoldDB" id="A0AA95GDW6"/>
<accession>A0AA95GDW6</accession>
<sequence>MNINNDFYRYNFEIKQQPTDNNQIMATTDNIAIKKQKILFDGLIRNLSQHTHQIDKDE</sequence>
<dbReference type="Proteomes" id="UP001177597">
    <property type="component" value="Chromosome"/>
</dbReference>
<proteinExistence type="predicted"/>
<gene>
    <name evidence="1" type="ORF">QE207_11900</name>
</gene>